<sequence>MTNRNFAIGWDPLDTTTHGSRDLNLLSLSPSAASCICNVTQQQSCVPESFIHWLLHFVHEEETKPLAKLFEQC</sequence>
<keyword evidence="2" id="KW-1185">Reference proteome</keyword>
<dbReference type="EMBL" id="JAYMYR010000009">
    <property type="protein sequence ID" value="KAK7341137.1"/>
    <property type="molecule type" value="Genomic_DNA"/>
</dbReference>
<organism evidence="1 2">
    <name type="scientific">Phaseolus coccineus</name>
    <name type="common">Scarlet runner bean</name>
    <name type="synonym">Phaseolus multiflorus</name>
    <dbReference type="NCBI Taxonomy" id="3886"/>
    <lineage>
        <taxon>Eukaryota</taxon>
        <taxon>Viridiplantae</taxon>
        <taxon>Streptophyta</taxon>
        <taxon>Embryophyta</taxon>
        <taxon>Tracheophyta</taxon>
        <taxon>Spermatophyta</taxon>
        <taxon>Magnoliopsida</taxon>
        <taxon>eudicotyledons</taxon>
        <taxon>Gunneridae</taxon>
        <taxon>Pentapetalae</taxon>
        <taxon>rosids</taxon>
        <taxon>fabids</taxon>
        <taxon>Fabales</taxon>
        <taxon>Fabaceae</taxon>
        <taxon>Papilionoideae</taxon>
        <taxon>50 kb inversion clade</taxon>
        <taxon>NPAAA clade</taxon>
        <taxon>indigoferoid/millettioid clade</taxon>
        <taxon>Phaseoleae</taxon>
        <taxon>Phaseolus</taxon>
    </lineage>
</organism>
<evidence type="ECO:0000313" key="2">
    <source>
        <dbReference type="Proteomes" id="UP001374584"/>
    </source>
</evidence>
<dbReference type="PROSITE" id="PS51257">
    <property type="entry name" value="PROKAR_LIPOPROTEIN"/>
    <property type="match status" value="1"/>
</dbReference>
<accession>A0AAN9LWL7</accession>
<dbReference type="AlphaFoldDB" id="A0AAN9LWL7"/>
<evidence type="ECO:0000313" key="1">
    <source>
        <dbReference type="EMBL" id="KAK7341137.1"/>
    </source>
</evidence>
<proteinExistence type="predicted"/>
<dbReference type="Proteomes" id="UP001374584">
    <property type="component" value="Unassembled WGS sequence"/>
</dbReference>
<name>A0AAN9LWL7_PHACN</name>
<reference evidence="1 2" key="1">
    <citation type="submission" date="2024-01" db="EMBL/GenBank/DDBJ databases">
        <title>The genomes of 5 underutilized Papilionoideae crops provide insights into root nodulation and disease resistanc.</title>
        <authorList>
            <person name="Jiang F."/>
        </authorList>
    </citation>
    <scope>NUCLEOTIDE SEQUENCE [LARGE SCALE GENOMIC DNA]</scope>
    <source>
        <strain evidence="1">JINMINGXINNONG_FW02</strain>
        <tissue evidence="1">Leaves</tissue>
    </source>
</reference>
<gene>
    <name evidence="1" type="ORF">VNO80_24062</name>
</gene>
<comment type="caution">
    <text evidence="1">The sequence shown here is derived from an EMBL/GenBank/DDBJ whole genome shotgun (WGS) entry which is preliminary data.</text>
</comment>
<protein>
    <submittedName>
        <fullName evidence="1">Uncharacterized protein</fullName>
    </submittedName>
</protein>